<feature type="compositionally biased region" description="Basic and acidic residues" evidence="1">
    <location>
        <begin position="1"/>
        <end position="11"/>
    </location>
</feature>
<keyword evidence="3" id="KW-1185">Reference proteome</keyword>
<gene>
    <name evidence="2" type="ORF">GCM10009576_099060</name>
</gene>
<reference evidence="3" key="1">
    <citation type="journal article" date="2019" name="Int. J. Syst. Evol. Microbiol.">
        <title>The Global Catalogue of Microorganisms (GCM) 10K type strain sequencing project: providing services to taxonomists for standard genome sequencing and annotation.</title>
        <authorList>
            <consortium name="The Broad Institute Genomics Platform"/>
            <consortium name="The Broad Institute Genome Sequencing Center for Infectious Disease"/>
            <person name="Wu L."/>
            <person name="Ma J."/>
        </authorList>
    </citation>
    <scope>NUCLEOTIDE SEQUENCE [LARGE SCALE GENOMIC DNA]</scope>
    <source>
        <strain evidence="3">JCM 11445</strain>
    </source>
</reference>
<evidence type="ECO:0000313" key="2">
    <source>
        <dbReference type="EMBL" id="GAA1071644.1"/>
    </source>
</evidence>
<feature type="region of interest" description="Disordered" evidence="1">
    <location>
        <begin position="1"/>
        <end position="57"/>
    </location>
</feature>
<evidence type="ECO:0000256" key="1">
    <source>
        <dbReference type="SAM" id="MobiDB-lite"/>
    </source>
</evidence>
<evidence type="ECO:0000313" key="3">
    <source>
        <dbReference type="Proteomes" id="UP001500033"/>
    </source>
</evidence>
<organism evidence="2 3">
    <name type="scientific">Streptomyces rhizosphaericus</name>
    <dbReference type="NCBI Taxonomy" id="114699"/>
    <lineage>
        <taxon>Bacteria</taxon>
        <taxon>Bacillati</taxon>
        <taxon>Actinomycetota</taxon>
        <taxon>Actinomycetes</taxon>
        <taxon>Kitasatosporales</taxon>
        <taxon>Streptomycetaceae</taxon>
        <taxon>Streptomyces</taxon>
        <taxon>Streptomyces violaceusniger group</taxon>
    </lineage>
</organism>
<dbReference type="EMBL" id="BAAAIE010000425">
    <property type="protein sequence ID" value="GAA1071644.1"/>
    <property type="molecule type" value="Genomic_DNA"/>
</dbReference>
<name>A0ABP4DU53_9ACTN</name>
<sequence>MHVPDVREARTFRMQSPTHGAPRVTPIPGVPDMQAPQVPSGVGKGTPDICNADAWQF</sequence>
<protein>
    <submittedName>
        <fullName evidence="2">Uncharacterized protein</fullName>
    </submittedName>
</protein>
<dbReference type="Proteomes" id="UP001500033">
    <property type="component" value="Unassembled WGS sequence"/>
</dbReference>
<comment type="caution">
    <text evidence="2">The sequence shown here is derived from an EMBL/GenBank/DDBJ whole genome shotgun (WGS) entry which is preliminary data.</text>
</comment>
<accession>A0ABP4DU53</accession>
<proteinExistence type="predicted"/>